<name>A0AAW2Q8Y5_9LAMI</name>
<feature type="compositionally biased region" description="Polar residues" evidence="1">
    <location>
        <begin position="61"/>
        <end position="74"/>
    </location>
</feature>
<dbReference type="PANTHER" id="PTHR32091:SF20">
    <property type="entry name" value="EUKARYOTIC TRANSLATION INITIATION FACTOR 4B1"/>
    <property type="match status" value="1"/>
</dbReference>
<reference evidence="2" key="2">
    <citation type="journal article" date="2024" name="Plant">
        <title>Genomic evolution and insights into agronomic trait innovations of Sesamum species.</title>
        <authorList>
            <person name="Miao H."/>
            <person name="Wang L."/>
            <person name="Qu L."/>
            <person name="Liu H."/>
            <person name="Sun Y."/>
            <person name="Le M."/>
            <person name="Wang Q."/>
            <person name="Wei S."/>
            <person name="Zheng Y."/>
            <person name="Lin W."/>
            <person name="Duan Y."/>
            <person name="Cao H."/>
            <person name="Xiong S."/>
            <person name="Wang X."/>
            <person name="Wei L."/>
            <person name="Li C."/>
            <person name="Ma Q."/>
            <person name="Ju M."/>
            <person name="Zhao R."/>
            <person name="Li G."/>
            <person name="Mu C."/>
            <person name="Tian Q."/>
            <person name="Mei H."/>
            <person name="Zhang T."/>
            <person name="Gao T."/>
            <person name="Zhang H."/>
        </authorList>
    </citation>
    <scope>NUCLEOTIDE SEQUENCE</scope>
    <source>
        <strain evidence="2">G01</strain>
    </source>
</reference>
<gene>
    <name evidence="2" type="ORF">Sangu_0520900</name>
</gene>
<feature type="compositionally biased region" description="Basic and acidic residues" evidence="1">
    <location>
        <begin position="121"/>
        <end position="140"/>
    </location>
</feature>
<accession>A0AAW2Q8Y5</accession>
<protein>
    <submittedName>
        <fullName evidence="2">Eukaryotic translation initiation factor 4B2</fullName>
    </submittedName>
</protein>
<feature type="compositionally biased region" description="Basic and acidic residues" evidence="1">
    <location>
        <begin position="231"/>
        <end position="254"/>
    </location>
</feature>
<dbReference type="GO" id="GO:0003729">
    <property type="term" value="F:mRNA binding"/>
    <property type="evidence" value="ECO:0007669"/>
    <property type="project" value="TreeGrafter"/>
</dbReference>
<feature type="compositionally biased region" description="Basic and acidic residues" evidence="1">
    <location>
        <begin position="566"/>
        <end position="575"/>
    </location>
</feature>
<dbReference type="GO" id="GO:0003743">
    <property type="term" value="F:translation initiation factor activity"/>
    <property type="evidence" value="ECO:0007669"/>
    <property type="project" value="UniProtKB-KW"/>
</dbReference>
<feature type="compositionally biased region" description="Low complexity" evidence="1">
    <location>
        <begin position="296"/>
        <end position="318"/>
    </location>
</feature>
<dbReference type="EMBL" id="JACGWK010000003">
    <property type="protein sequence ID" value="KAL0364233.1"/>
    <property type="molecule type" value="Genomic_DNA"/>
</dbReference>
<feature type="compositionally biased region" description="Low complexity" evidence="1">
    <location>
        <begin position="219"/>
        <end position="230"/>
    </location>
</feature>
<feature type="region of interest" description="Disordered" evidence="1">
    <location>
        <begin position="428"/>
        <end position="598"/>
    </location>
</feature>
<dbReference type="AlphaFoldDB" id="A0AAW2Q8Y5"/>
<feature type="compositionally biased region" description="Basic and acidic residues" evidence="1">
    <location>
        <begin position="525"/>
        <end position="548"/>
    </location>
</feature>
<feature type="compositionally biased region" description="Basic and acidic residues" evidence="1">
    <location>
        <begin position="476"/>
        <end position="500"/>
    </location>
</feature>
<evidence type="ECO:0000256" key="1">
    <source>
        <dbReference type="SAM" id="MobiDB-lite"/>
    </source>
</evidence>
<feature type="region of interest" description="Disordered" evidence="1">
    <location>
        <begin position="285"/>
        <end position="347"/>
    </location>
</feature>
<sequence length="681" mass="75134">MSKSPWGNIGAWAAEAERAEEEEREAAEKAAAAQPPASFPSLKESVTIATKQKKKTKMTLQEFTMQQSSNSGSAASRGLTTEEMLRLPTGPKERSPDEMQFGRLGGGFSNYGNRPGSGGGRPREYEGRRSYGFQDEDRRGGPPQARVSEMNQPSRADGVDNWASMKKQTVPEYNSPQARSGGKYSSLGGGGGPGVGSRADEVDNWASVKKPISQPQQHSRSSTFGSGFSRPEPDRWTRNEQRLVSESPKIEVEVVAKANKPNPFGAARPREEVLAEKGLDWKKLDSEIEGKKLQHSGSGSRPSSSQSSRPDSPLSSKSEVTAALIPGTGEGAVKQKPKVNPFGDAKPREVLLEEKGLDWKKIDLELEHRRVERPETEEEKNLKEEIEHLKKELLQKSGDEKTSIHDLIHQREGELELLVRQLDDKVRYSQKNFERPGSGAGRGAGFNERPPSRPGANEEPRAGFNDRPPSMPGAYEEPRAAYTERPRSRPGTYEDPRQERPPSWGGQYEDPRSGFAERPPSRPGAYEDPRPGSHERPRSRQGAYEDPRGSFPQRSSFTPGGYQEPRAVDYNERPRSRGSTNSWTRSSDDRRAIQGGGGRGFLGSRDVDSVEVLVEAVLSWWWSFNCSGAEPESSSPRLLSISLLCSSTATPVVANLLTINVCYYIHLSPDTQRPVLPCALE</sequence>
<feature type="compositionally biased region" description="Gly residues" evidence="1">
    <location>
        <begin position="103"/>
        <end position="120"/>
    </location>
</feature>
<keyword evidence="2" id="KW-0648">Protein biosynthesis</keyword>
<proteinExistence type="predicted"/>
<dbReference type="PANTHER" id="PTHR32091">
    <property type="entry name" value="EUKARYOTIC TRANSLATION INITIATION FACTOR 4B"/>
    <property type="match status" value="1"/>
</dbReference>
<feature type="region of interest" description="Disordered" evidence="1">
    <location>
        <begin position="1"/>
        <end position="273"/>
    </location>
</feature>
<evidence type="ECO:0000313" key="2">
    <source>
        <dbReference type="EMBL" id="KAL0364233.1"/>
    </source>
</evidence>
<reference evidence="2" key="1">
    <citation type="submission" date="2020-06" db="EMBL/GenBank/DDBJ databases">
        <authorList>
            <person name="Li T."/>
            <person name="Hu X."/>
            <person name="Zhang T."/>
            <person name="Song X."/>
            <person name="Zhang H."/>
            <person name="Dai N."/>
            <person name="Sheng W."/>
            <person name="Hou X."/>
            <person name="Wei L."/>
        </authorList>
    </citation>
    <scope>NUCLEOTIDE SEQUENCE</scope>
    <source>
        <strain evidence="2">G01</strain>
        <tissue evidence="2">Leaf</tissue>
    </source>
</reference>
<dbReference type="Pfam" id="PF06273">
    <property type="entry name" value="eIF-4B"/>
    <property type="match status" value="2"/>
</dbReference>
<keyword evidence="2" id="KW-0396">Initiation factor</keyword>
<organism evidence="2">
    <name type="scientific">Sesamum angustifolium</name>
    <dbReference type="NCBI Taxonomy" id="2727405"/>
    <lineage>
        <taxon>Eukaryota</taxon>
        <taxon>Viridiplantae</taxon>
        <taxon>Streptophyta</taxon>
        <taxon>Embryophyta</taxon>
        <taxon>Tracheophyta</taxon>
        <taxon>Spermatophyta</taxon>
        <taxon>Magnoliopsida</taxon>
        <taxon>eudicotyledons</taxon>
        <taxon>Gunneridae</taxon>
        <taxon>Pentapetalae</taxon>
        <taxon>asterids</taxon>
        <taxon>lamiids</taxon>
        <taxon>Lamiales</taxon>
        <taxon>Pedaliaceae</taxon>
        <taxon>Sesamum</taxon>
    </lineage>
</organism>
<dbReference type="InterPro" id="IPR010433">
    <property type="entry name" value="EIF-4B_pln"/>
</dbReference>
<comment type="caution">
    <text evidence="2">The sequence shown here is derived from an EMBL/GenBank/DDBJ whole genome shotgun (WGS) entry which is preliminary data.</text>
</comment>